<dbReference type="InterPro" id="IPR041118">
    <property type="entry name" value="Rx_N"/>
</dbReference>
<gene>
    <name evidence="5" type="ORF">Slati_0096500</name>
</gene>
<dbReference type="GO" id="GO:0000166">
    <property type="term" value="F:nucleotide binding"/>
    <property type="evidence" value="ECO:0007669"/>
    <property type="project" value="UniProtKB-KW"/>
</dbReference>
<protein>
    <recommendedName>
        <fullName evidence="4">Disease resistance N-terminal domain-containing protein</fullName>
    </recommendedName>
</protein>
<evidence type="ECO:0000256" key="1">
    <source>
        <dbReference type="ARBA" id="ARBA00022737"/>
    </source>
</evidence>
<comment type="caution">
    <text evidence="5">The sequence shown here is derived from an EMBL/GenBank/DDBJ whole genome shotgun (WGS) entry which is preliminary data.</text>
</comment>
<name>A0AAW2Y8P6_9LAMI</name>
<keyword evidence="1" id="KW-0677">Repeat</keyword>
<organism evidence="5">
    <name type="scientific">Sesamum latifolium</name>
    <dbReference type="NCBI Taxonomy" id="2727402"/>
    <lineage>
        <taxon>Eukaryota</taxon>
        <taxon>Viridiplantae</taxon>
        <taxon>Streptophyta</taxon>
        <taxon>Embryophyta</taxon>
        <taxon>Tracheophyta</taxon>
        <taxon>Spermatophyta</taxon>
        <taxon>Magnoliopsida</taxon>
        <taxon>eudicotyledons</taxon>
        <taxon>Gunneridae</taxon>
        <taxon>Pentapetalae</taxon>
        <taxon>asterids</taxon>
        <taxon>lamiids</taxon>
        <taxon>Lamiales</taxon>
        <taxon>Pedaliaceae</taxon>
        <taxon>Sesamum</taxon>
    </lineage>
</organism>
<evidence type="ECO:0000313" key="5">
    <source>
        <dbReference type="EMBL" id="KAL0462089.1"/>
    </source>
</evidence>
<accession>A0AAW2Y8P6</accession>
<proteinExistence type="predicted"/>
<sequence length="150" mass="17490">MERRQMKLCLSMGKKDGSHLGSQGGASKPEGFIYKIQAFLNDASKRQVEEETVKLWLKDLENTAYEADDLLDEFNYEIIRRKVEIKNQMKRKVCFFFCFQSVLFRSKLAHKIKNLNMKLKRANDEAVPTSFAAKLQILLLLFLQLLKLIL</sequence>
<dbReference type="Gene3D" id="1.20.5.4130">
    <property type="match status" value="1"/>
</dbReference>
<feature type="domain" description="Disease resistance N-terminal" evidence="4">
    <location>
        <begin position="35"/>
        <end position="91"/>
    </location>
</feature>
<dbReference type="GO" id="GO:0006952">
    <property type="term" value="P:defense response"/>
    <property type="evidence" value="ECO:0007669"/>
    <property type="project" value="UniProtKB-KW"/>
</dbReference>
<dbReference type="AlphaFoldDB" id="A0AAW2Y8P6"/>
<dbReference type="EMBL" id="JACGWN010000001">
    <property type="protein sequence ID" value="KAL0462089.1"/>
    <property type="molecule type" value="Genomic_DNA"/>
</dbReference>
<keyword evidence="2" id="KW-0547">Nucleotide-binding</keyword>
<keyword evidence="3" id="KW-0611">Plant defense</keyword>
<reference evidence="5" key="1">
    <citation type="submission" date="2020-06" db="EMBL/GenBank/DDBJ databases">
        <authorList>
            <person name="Li T."/>
            <person name="Hu X."/>
            <person name="Zhang T."/>
            <person name="Song X."/>
            <person name="Zhang H."/>
            <person name="Dai N."/>
            <person name="Sheng W."/>
            <person name="Hou X."/>
            <person name="Wei L."/>
        </authorList>
    </citation>
    <scope>NUCLEOTIDE SEQUENCE</scope>
    <source>
        <strain evidence="5">KEN1</strain>
        <tissue evidence="5">Leaf</tissue>
    </source>
</reference>
<reference evidence="5" key="2">
    <citation type="journal article" date="2024" name="Plant">
        <title>Genomic evolution and insights into agronomic trait innovations of Sesamum species.</title>
        <authorList>
            <person name="Miao H."/>
            <person name="Wang L."/>
            <person name="Qu L."/>
            <person name="Liu H."/>
            <person name="Sun Y."/>
            <person name="Le M."/>
            <person name="Wang Q."/>
            <person name="Wei S."/>
            <person name="Zheng Y."/>
            <person name="Lin W."/>
            <person name="Duan Y."/>
            <person name="Cao H."/>
            <person name="Xiong S."/>
            <person name="Wang X."/>
            <person name="Wei L."/>
            <person name="Li C."/>
            <person name="Ma Q."/>
            <person name="Ju M."/>
            <person name="Zhao R."/>
            <person name="Li G."/>
            <person name="Mu C."/>
            <person name="Tian Q."/>
            <person name="Mei H."/>
            <person name="Zhang T."/>
            <person name="Gao T."/>
            <person name="Zhang H."/>
        </authorList>
    </citation>
    <scope>NUCLEOTIDE SEQUENCE</scope>
    <source>
        <strain evidence="5">KEN1</strain>
    </source>
</reference>
<evidence type="ECO:0000259" key="4">
    <source>
        <dbReference type="Pfam" id="PF18052"/>
    </source>
</evidence>
<evidence type="ECO:0000256" key="3">
    <source>
        <dbReference type="ARBA" id="ARBA00022821"/>
    </source>
</evidence>
<evidence type="ECO:0000256" key="2">
    <source>
        <dbReference type="ARBA" id="ARBA00022741"/>
    </source>
</evidence>
<dbReference type="Pfam" id="PF18052">
    <property type="entry name" value="Rx_N"/>
    <property type="match status" value="1"/>
</dbReference>